<evidence type="ECO:0000256" key="11">
    <source>
        <dbReference type="ARBA" id="ARBA00033056"/>
    </source>
</evidence>
<protein>
    <recommendedName>
        <fullName evidence="4">ADP-ribose pyrophosphatase</fullName>
        <ecNumber evidence="3">3.6.1.13</ecNumber>
    </recommendedName>
    <alternativeName>
        <fullName evidence="9">ADP-ribose diphosphatase</fullName>
    </alternativeName>
    <alternativeName>
        <fullName evidence="11">ADP-ribose phosphohydrolase</fullName>
    </alternativeName>
    <alternativeName>
        <fullName evidence="10">Adenosine diphosphoribose pyrophosphatase</fullName>
    </alternativeName>
</protein>
<dbReference type="PROSITE" id="PS00893">
    <property type="entry name" value="NUDIX_BOX"/>
    <property type="match status" value="1"/>
</dbReference>
<dbReference type="PANTHER" id="PTHR11839:SF5">
    <property type="entry name" value="ADP-RIBOSE PYROPHOSPHATASE"/>
    <property type="match status" value="1"/>
</dbReference>
<evidence type="ECO:0000259" key="14">
    <source>
        <dbReference type="PROSITE" id="PS51462"/>
    </source>
</evidence>
<dbReference type="Proteomes" id="UP000019140">
    <property type="component" value="Unassembled WGS sequence"/>
</dbReference>
<dbReference type="Gene3D" id="3.90.79.10">
    <property type="entry name" value="Nucleoside Triphosphate Pyrophosphohydrolase"/>
    <property type="match status" value="1"/>
</dbReference>
<dbReference type="Pfam" id="PF00293">
    <property type="entry name" value="NUDIX"/>
    <property type="match status" value="1"/>
</dbReference>
<dbReference type="InterPro" id="IPR004385">
    <property type="entry name" value="NDP_pyrophosphatase"/>
</dbReference>
<dbReference type="InterPro" id="IPR000086">
    <property type="entry name" value="NUDIX_hydrolase_dom"/>
</dbReference>
<keyword evidence="7 13" id="KW-0460">Magnesium</keyword>
<evidence type="ECO:0000256" key="7">
    <source>
        <dbReference type="ARBA" id="ARBA00022842"/>
    </source>
</evidence>
<evidence type="ECO:0000256" key="3">
    <source>
        <dbReference type="ARBA" id="ARBA00012453"/>
    </source>
</evidence>
<evidence type="ECO:0000256" key="5">
    <source>
        <dbReference type="ARBA" id="ARBA00022723"/>
    </source>
</evidence>
<evidence type="ECO:0000256" key="6">
    <source>
        <dbReference type="ARBA" id="ARBA00022801"/>
    </source>
</evidence>
<evidence type="ECO:0000256" key="2">
    <source>
        <dbReference type="ARBA" id="ARBA00007482"/>
    </source>
</evidence>
<dbReference type="InterPro" id="IPR020084">
    <property type="entry name" value="NUDIX_hydrolase_CS"/>
</dbReference>
<evidence type="ECO:0000256" key="1">
    <source>
        <dbReference type="ARBA" id="ARBA00001946"/>
    </source>
</evidence>
<keyword evidence="5 13" id="KW-0479">Metal-binding</keyword>
<sequence>MQEPQYEILETSTGYAGFFHILRYRLRHRLFNGGWSRVLTRELFERGHAAAVLPYDPQTDRVVLTEQFRIGALQAPGGPWLLEIVAGMIEAGETPEDVVRREALEEIGCAVSDLVSICDYHVSPGGTSERIHLFCGRVDASQAGGVHGAADEDEDIRVVVMPADDAIAHLQAGKIVSAAPIIVLQWLMMNRASLREDWRKTGRNS</sequence>
<dbReference type="GO" id="GO:0046872">
    <property type="term" value="F:metal ion binding"/>
    <property type="evidence" value="ECO:0007669"/>
    <property type="project" value="UniProtKB-KW"/>
</dbReference>
<evidence type="ECO:0000313" key="16">
    <source>
        <dbReference type="Proteomes" id="UP000019140"/>
    </source>
</evidence>
<comment type="catalytic activity">
    <reaction evidence="12">
        <text>ADP-D-ribose + H2O = D-ribose 5-phosphate + AMP + 2 H(+)</text>
        <dbReference type="Rhea" id="RHEA:10412"/>
        <dbReference type="ChEBI" id="CHEBI:15377"/>
        <dbReference type="ChEBI" id="CHEBI:15378"/>
        <dbReference type="ChEBI" id="CHEBI:57967"/>
        <dbReference type="ChEBI" id="CHEBI:78346"/>
        <dbReference type="ChEBI" id="CHEBI:456215"/>
        <dbReference type="EC" id="3.6.1.13"/>
    </reaction>
</comment>
<feature type="binding site" evidence="13">
    <location>
        <position position="154"/>
    </location>
    <ligand>
        <name>Mg(2+)</name>
        <dbReference type="ChEBI" id="CHEBI:18420"/>
        <label>1</label>
    </ligand>
</feature>
<dbReference type="HOGENOM" id="CLU_062658_6_1_7"/>
<feature type="binding site" evidence="13">
    <location>
        <position position="106"/>
    </location>
    <ligand>
        <name>Mg(2+)</name>
        <dbReference type="ChEBI" id="CHEBI:18420"/>
        <label>1</label>
    </ligand>
</feature>
<dbReference type="SUPFAM" id="SSF55811">
    <property type="entry name" value="Nudix"/>
    <property type="match status" value="1"/>
</dbReference>
<dbReference type="PATRIC" id="fig|1429439.4.peg.4529"/>
<dbReference type="GO" id="GO:0019144">
    <property type="term" value="F:ADP-sugar diphosphatase activity"/>
    <property type="evidence" value="ECO:0007669"/>
    <property type="project" value="TreeGrafter"/>
</dbReference>
<dbReference type="AlphaFoldDB" id="W4M3P9"/>
<dbReference type="GO" id="GO:0006753">
    <property type="term" value="P:nucleoside phosphate metabolic process"/>
    <property type="evidence" value="ECO:0007669"/>
    <property type="project" value="TreeGrafter"/>
</dbReference>
<dbReference type="NCBIfam" id="TIGR00052">
    <property type="entry name" value="nudix-type nucleoside diphosphatase, YffH/AdpP family"/>
    <property type="match status" value="1"/>
</dbReference>
<gene>
    <name evidence="15" type="ORF">ETSY2_26745</name>
</gene>
<evidence type="ECO:0000256" key="4">
    <source>
        <dbReference type="ARBA" id="ARBA00013297"/>
    </source>
</evidence>
<dbReference type="PANTHER" id="PTHR11839">
    <property type="entry name" value="UDP/ADP-SUGAR PYROPHOSPHATASE"/>
    <property type="match status" value="1"/>
</dbReference>
<feature type="binding site" evidence="13">
    <location>
        <position position="102"/>
    </location>
    <ligand>
        <name>Mg(2+)</name>
        <dbReference type="ChEBI" id="CHEBI:18420"/>
        <label>1</label>
    </ligand>
</feature>
<feature type="binding site" evidence="13">
    <location>
        <position position="86"/>
    </location>
    <ligand>
        <name>Mg(2+)</name>
        <dbReference type="ChEBI" id="CHEBI:18420"/>
        <label>1</label>
    </ligand>
</feature>
<keyword evidence="16" id="KW-1185">Reference proteome</keyword>
<comment type="function">
    <text evidence="8">Acts on ADP-mannose and ADP-glucose as well as ADP-ribose. Prevents glycogen biosynthesis. The reaction catalyzed by this enzyme is a limiting step of the gluconeogenic process.</text>
</comment>
<evidence type="ECO:0000256" key="12">
    <source>
        <dbReference type="ARBA" id="ARBA00049546"/>
    </source>
</evidence>
<dbReference type="EMBL" id="AZHX01001120">
    <property type="protein sequence ID" value="ETX04795.1"/>
    <property type="molecule type" value="Genomic_DNA"/>
</dbReference>
<dbReference type="GO" id="GO:0005829">
    <property type="term" value="C:cytosol"/>
    <property type="evidence" value="ECO:0007669"/>
    <property type="project" value="TreeGrafter"/>
</dbReference>
<accession>W4M3P9</accession>
<dbReference type="InterPro" id="IPR015797">
    <property type="entry name" value="NUDIX_hydrolase-like_dom_sf"/>
</dbReference>
<evidence type="ECO:0000256" key="9">
    <source>
        <dbReference type="ARBA" id="ARBA00030162"/>
    </source>
</evidence>
<name>W4M3P9_9BACT</name>
<comment type="caution">
    <text evidence="15">The sequence shown here is derived from an EMBL/GenBank/DDBJ whole genome shotgun (WGS) entry which is preliminary data.</text>
</comment>
<evidence type="ECO:0000256" key="10">
    <source>
        <dbReference type="ARBA" id="ARBA00030308"/>
    </source>
</evidence>
<comment type="cofactor">
    <cofactor evidence="1 13">
        <name>Mg(2+)</name>
        <dbReference type="ChEBI" id="CHEBI:18420"/>
    </cofactor>
</comment>
<keyword evidence="6" id="KW-0378">Hydrolase</keyword>
<evidence type="ECO:0000256" key="13">
    <source>
        <dbReference type="PIRSR" id="PIRSR604385-2"/>
    </source>
</evidence>
<dbReference type="GO" id="GO:0019693">
    <property type="term" value="P:ribose phosphate metabolic process"/>
    <property type="evidence" value="ECO:0007669"/>
    <property type="project" value="TreeGrafter"/>
</dbReference>
<dbReference type="EC" id="3.6.1.13" evidence="3"/>
<organism evidence="15 16">
    <name type="scientific">Candidatus Entotheonella gemina</name>
    <dbReference type="NCBI Taxonomy" id="1429439"/>
    <lineage>
        <taxon>Bacteria</taxon>
        <taxon>Pseudomonadati</taxon>
        <taxon>Nitrospinota/Tectimicrobiota group</taxon>
        <taxon>Candidatus Tectimicrobiota</taxon>
        <taxon>Candidatus Entotheonellia</taxon>
        <taxon>Candidatus Entotheonellales</taxon>
        <taxon>Candidatus Entotheonellaceae</taxon>
        <taxon>Candidatus Entotheonella</taxon>
    </lineage>
</organism>
<dbReference type="GO" id="GO:0047631">
    <property type="term" value="F:ADP-ribose diphosphatase activity"/>
    <property type="evidence" value="ECO:0007669"/>
    <property type="project" value="UniProtKB-EC"/>
</dbReference>
<comment type="similarity">
    <text evidence="2">Belongs to the Nudix hydrolase family. NudF subfamily.</text>
</comment>
<feature type="domain" description="Nudix hydrolase" evidence="14">
    <location>
        <begin position="45"/>
        <end position="183"/>
    </location>
</feature>
<reference evidence="15 16" key="1">
    <citation type="journal article" date="2014" name="Nature">
        <title>An environmental bacterial taxon with a large and distinct metabolic repertoire.</title>
        <authorList>
            <person name="Wilson M.C."/>
            <person name="Mori T."/>
            <person name="Ruckert C."/>
            <person name="Uria A.R."/>
            <person name="Helf M.J."/>
            <person name="Takada K."/>
            <person name="Gernert C."/>
            <person name="Steffens U.A."/>
            <person name="Heycke N."/>
            <person name="Schmitt S."/>
            <person name="Rinke C."/>
            <person name="Helfrich E.J."/>
            <person name="Brachmann A.O."/>
            <person name="Gurgui C."/>
            <person name="Wakimoto T."/>
            <person name="Kracht M."/>
            <person name="Crusemann M."/>
            <person name="Hentschel U."/>
            <person name="Abe I."/>
            <person name="Matsunaga S."/>
            <person name="Kalinowski J."/>
            <person name="Takeyama H."/>
            <person name="Piel J."/>
        </authorList>
    </citation>
    <scope>NUCLEOTIDE SEQUENCE [LARGE SCALE GENOMIC DNA]</scope>
    <source>
        <strain evidence="16">TSY2</strain>
    </source>
</reference>
<evidence type="ECO:0000313" key="15">
    <source>
        <dbReference type="EMBL" id="ETX04795.1"/>
    </source>
</evidence>
<proteinExistence type="inferred from homology"/>
<dbReference type="PROSITE" id="PS51462">
    <property type="entry name" value="NUDIX"/>
    <property type="match status" value="1"/>
</dbReference>
<dbReference type="CDD" id="cd24155">
    <property type="entry name" value="NUDIX_ADPRase"/>
    <property type="match status" value="1"/>
</dbReference>
<evidence type="ECO:0000256" key="8">
    <source>
        <dbReference type="ARBA" id="ARBA00025164"/>
    </source>
</evidence>